<dbReference type="Proteomes" id="UP000230088">
    <property type="component" value="Unassembled WGS sequence"/>
</dbReference>
<feature type="non-terminal residue" evidence="2">
    <location>
        <position position="114"/>
    </location>
</feature>
<dbReference type="PANTHER" id="PTHR43462">
    <property type="entry name" value="ALANYL-TRNA EDITING PROTEIN"/>
    <property type="match status" value="1"/>
</dbReference>
<accession>A0A2H0YP83</accession>
<reference evidence="3" key="1">
    <citation type="submission" date="2017-09" db="EMBL/GenBank/DDBJ databases">
        <title>Depth-based differentiation of microbial function through sediment-hosted aquifers and enrichment of novel symbionts in the deep terrestrial subsurface.</title>
        <authorList>
            <person name="Probst A.J."/>
            <person name="Ladd B."/>
            <person name="Jarett J.K."/>
            <person name="Geller-Mcgrath D.E."/>
            <person name="Sieber C.M.K."/>
            <person name="Emerson J.B."/>
            <person name="Anantharaman K."/>
            <person name="Thomas B.C."/>
            <person name="Malmstrom R."/>
            <person name="Stieglmeier M."/>
            <person name="Klingl A."/>
            <person name="Woyke T."/>
            <person name="Ryan C.M."/>
            <person name="Banfield J.F."/>
        </authorList>
    </citation>
    <scope>NUCLEOTIDE SEQUENCE [LARGE SCALE GENOMIC DNA]</scope>
</reference>
<organism evidence="2 3">
    <name type="scientific">Candidatus Nealsonbacteria bacterium CG08_land_8_20_14_0_20_38_20</name>
    <dbReference type="NCBI Taxonomy" id="1974705"/>
    <lineage>
        <taxon>Bacteria</taxon>
        <taxon>Candidatus Nealsoniibacteriota</taxon>
    </lineage>
</organism>
<sequence length="114" mass="12769">MTKLNYFDNTYLFESEAIFIEIKENEKGKAVILDATIFYPQGGGQPADKGEIVSGDNIFVVSDVRLDESGTVWHFGEFKTGEFKQGDKVDLKIDKDRRILNAKLHSAGHLLDCA</sequence>
<dbReference type="AlphaFoldDB" id="A0A2H0YP83"/>
<comment type="caution">
    <text evidence="2">The sequence shown here is derived from an EMBL/GenBank/DDBJ whole genome shotgun (WGS) entry which is preliminary data.</text>
</comment>
<dbReference type="GO" id="GO:0005524">
    <property type="term" value="F:ATP binding"/>
    <property type="evidence" value="ECO:0007669"/>
    <property type="project" value="InterPro"/>
</dbReference>
<dbReference type="EMBL" id="PEYD01000021">
    <property type="protein sequence ID" value="PIS39583.1"/>
    <property type="molecule type" value="Genomic_DNA"/>
</dbReference>
<evidence type="ECO:0000313" key="2">
    <source>
        <dbReference type="EMBL" id="PIS39583.1"/>
    </source>
</evidence>
<dbReference type="Pfam" id="PF01411">
    <property type="entry name" value="tRNA-synt_2c"/>
    <property type="match status" value="1"/>
</dbReference>
<dbReference type="InterPro" id="IPR018164">
    <property type="entry name" value="Ala-tRNA-synth_IIc_N"/>
</dbReference>
<dbReference type="PANTHER" id="PTHR43462:SF2">
    <property type="entry name" value="THREONYL AND ALANYL TRNA SYNTHETASE SECOND ADDITIONAL DOMAIN-CONTAINING PROTEIN"/>
    <property type="match status" value="1"/>
</dbReference>
<evidence type="ECO:0000313" key="3">
    <source>
        <dbReference type="Proteomes" id="UP000230088"/>
    </source>
</evidence>
<evidence type="ECO:0000259" key="1">
    <source>
        <dbReference type="Pfam" id="PF01411"/>
    </source>
</evidence>
<dbReference type="SUPFAM" id="SSF50447">
    <property type="entry name" value="Translation proteins"/>
    <property type="match status" value="1"/>
</dbReference>
<dbReference type="Gene3D" id="2.40.30.130">
    <property type="match status" value="1"/>
</dbReference>
<dbReference type="InterPro" id="IPR051335">
    <property type="entry name" value="Alanyl-tRNA_Editing_Enzymes"/>
</dbReference>
<feature type="domain" description="Alanyl-tRNA synthetase class IIc N-terminal" evidence="1">
    <location>
        <begin position="14"/>
        <end position="97"/>
    </location>
</feature>
<proteinExistence type="predicted"/>
<protein>
    <submittedName>
        <fullName evidence="2">Alanyl-tRNA editing protein AlaX</fullName>
    </submittedName>
</protein>
<dbReference type="GO" id="GO:0006419">
    <property type="term" value="P:alanyl-tRNA aminoacylation"/>
    <property type="evidence" value="ECO:0007669"/>
    <property type="project" value="InterPro"/>
</dbReference>
<dbReference type="InterPro" id="IPR009000">
    <property type="entry name" value="Transl_B-barrel_sf"/>
</dbReference>
<dbReference type="GO" id="GO:0004813">
    <property type="term" value="F:alanine-tRNA ligase activity"/>
    <property type="evidence" value="ECO:0007669"/>
    <property type="project" value="InterPro"/>
</dbReference>
<gene>
    <name evidence="2" type="ORF">COT33_01160</name>
</gene>
<name>A0A2H0YP83_9BACT</name>